<feature type="compositionally biased region" description="Polar residues" evidence="1">
    <location>
        <begin position="214"/>
        <end position="226"/>
    </location>
</feature>
<evidence type="ECO:0000313" key="4">
    <source>
        <dbReference type="Proteomes" id="UP000183080"/>
    </source>
</evidence>
<feature type="transmembrane region" description="Helical" evidence="2">
    <location>
        <begin position="182"/>
        <end position="205"/>
    </location>
</feature>
<feature type="region of interest" description="Disordered" evidence="1">
    <location>
        <begin position="214"/>
        <end position="278"/>
    </location>
</feature>
<dbReference type="STRING" id="1888995.BD935_04510"/>
<dbReference type="AlphaFoldDB" id="A0A1J5TID3"/>
<dbReference type="Proteomes" id="UP000183080">
    <property type="component" value="Unassembled WGS sequence"/>
</dbReference>
<keyword evidence="2" id="KW-1133">Transmembrane helix</keyword>
<sequence>MNKVAIVVMILGALITVGGIALIFTGDSFEENIEEGIIYEGADGAISIDQVNPNNASKYVVHLVDVKYVGGGSGGYNEAHGNNTWNLTEADCDKIKSFSLKMEDTEMFYPQCNYIKDDVEDKYIVIGRLCNAIYTDEYGTESHKGEGCRAGTYTWETNGNAVMVYDVEALVGAIFEILAKGFGSFVTCCCGVVVLFVGIVLAFALQDDDPSKYYQQNNESGSTTSGAKGWEEQSDYIHREKKEEEVPEKSEMATSESEENKEEKKRSGEYELPPPPEI</sequence>
<evidence type="ECO:0000256" key="1">
    <source>
        <dbReference type="SAM" id="MobiDB-lite"/>
    </source>
</evidence>
<gene>
    <name evidence="3" type="ORF">BD935_04510</name>
</gene>
<reference evidence="3 4" key="1">
    <citation type="submission" date="2016-08" db="EMBL/GenBank/DDBJ databases">
        <title>New Insights into Marine Group III Euryarchaeota, from dark to light.</title>
        <authorList>
            <person name="Haro-Moreno J.M."/>
            <person name="Rodriguez-Valera F."/>
            <person name="Lopez-Garcia P."/>
            <person name="Moreira D."/>
            <person name="Martin-Cuadrado A.B."/>
        </authorList>
    </citation>
    <scope>NUCLEOTIDE SEQUENCE [LARGE SCALE GENOMIC DNA]</scope>
    <source>
        <strain evidence="3">CG-Epi1</strain>
    </source>
</reference>
<evidence type="ECO:0000256" key="2">
    <source>
        <dbReference type="SAM" id="Phobius"/>
    </source>
</evidence>
<accession>A0A1J5TID3</accession>
<comment type="caution">
    <text evidence="3">The sequence shown here is derived from an EMBL/GenBank/DDBJ whole genome shotgun (WGS) entry which is preliminary data.</text>
</comment>
<evidence type="ECO:0000313" key="3">
    <source>
        <dbReference type="EMBL" id="OIR20753.1"/>
    </source>
</evidence>
<organism evidence="3 4">
    <name type="scientific">Marine Group III euryarchaeote CG-Epi1</name>
    <dbReference type="NCBI Taxonomy" id="1888995"/>
    <lineage>
        <taxon>Archaea</taxon>
        <taxon>Methanobacteriati</taxon>
        <taxon>Thermoplasmatota</taxon>
        <taxon>Thermoplasmata</taxon>
        <taxon>Candidatus Thermoprofundales</taxon>
    </lineage>
</organism>
<keyword evidence="2" id="KW-0812">Transmembrane</keyword>
<keyword evidence="2" id="KW-0472">Membrane</keyword>
<feature type="compositionally biased region" description="Basic and acidic residues" evidence="1">
    <location>
        <begin position="229"/>
        <end position="251"/>
    </location>
</feature>
<dbReference type="EMBL" id="MIZA01000008">
    <property type="protein sequence ID" value="OIR20753.1"/>
    <property type="molecule type" value="Genomic_DNA"/>
</dbReference>
<name>A0A1J5TID3_9ARCH</name>
<protein>
    <submittedName>
        <fullName evidence="3">Uncharacterized protein</fullName>
    </submittedName>
</protein>
<proteinExistence type="predicted"/>